<feature type="domain" description="Tail specific protease" evidence="1">
    <location>
        <begin position="156"/>
        <end position="382"/>
    </location>
</feature>
<evidence type="ECO:0000313" key="2">
    <source>
        <dbReference type="EMBL" id="QHW31506.1"/>
    </source>
</evidence>
<dbReference type="Gene3D" id="3.90.226.10">
    <property type="entry name" value="2-enoyl-CoA Hydratase, Chain A, domain 1"/>
    <property type="match status" value="1"/>
</dbReference>
<protein>
    <recommendedName>
        <fullName evidence="1">Tail specific protease domain-containing protein</fullName>
    </recommendedName>
</protein>
<dbReference type="GO" id="GO:0007165">
    <property type="term" value="P:signal transduction"/>
    <property type="evidence" value="ECO:0007669"/>
    <property type="project" value="TreeGrafter"/>
</dbReference>
<dbReference type="InterPro" id="IPR005151">
    <property type="entry name" value="Tail-specific_protease"/>
</dbReference>
<gene>
    <name evidence="2" type="ORF">GZH47_12075</name>
</gene>
<dbReference type="GO" id="GO:0006508">
    <property type="term" value="P:proteolysis"/>
    <property type="evidence" value="ECO:0007669"/>
    <property type="project" value="InterPro"/>
</dbReference>
<dbReference type="GO" id="GO:0004175">
    <property type="term" value="F:endopeptidase activity"/>
    <property type="evidence" value="ECO:0007669"/>
    <property type="project" value="TreeGrafter"/>
</dbReference>
<evidence type="ECO:0000313" key="3">
    <source>
        <dbReference type="Proteomes" id="UP000479114"/>
    </source>
</evidence>
<dbReference type="EMBL" id="CP048286">
    <property type="protein sequence ID" value="QHW31506.1"/>
    <property type="molecule type" value="Genomic_DNA"/>
</dbReference>
<sequence length="412" mass="46208">MQELSLEQRLIIVAETVRLTEKAFAHWENASIGPDELGNVMEEWFEKASHAERRADFQHVMWAYFSKLRNGHSNYFDRAMPFPYGGMLGLALIEADGEWVVNGDHSGLLKRGDSVLKIGGRTLGDWLEEIGSLAGMTDWRSNIARLPYYLSQLLPDERVEVEIMDQLGTRRCVSLPRKPVDFEALNQGETTGRRLPGTEVAYIRIPSFNHPKFEEQALLLLEEYRDSASLIIDVRGNGGGSTPGRLTDKLMDRPHRWWTERSRHPEFLNRRHPNAKFRFADDYGYAECSSGYADPAADAYAGRLILLADRFTGSAAEDFILPFRDNGRAVIVGERTFGSTGQPVARTFDNGNISVTVGAIRAFLPDGTPFEGVGIAPDIEISLSREDLYQQRDAALDKAVELLRTGAERVLS</sequence>
<dbReference type="SMART" id="SM00245">
    <property type="entry name" value="TSPc"/>
    <property type="match status" value="1"/>
</dbReference>
<name>A0A6C0NZX5_9BACL</name>
<reference evidence="2 3" key="1">
    <citation type="submission" date="2020-02" db="EMBL/GenBank/DDBJ databases">
        <title>Paenibacillus sp. nov., isolated from rhizosphere soil of tomato.</title>
        <authorList>
            <person name="Weon H.-Y."/>
            <person name="Lee S.A."/>
        </authorList>
    </citation>
    <scope>NUCLEOTIDE SEQUENCE [LARGE SCALE GENOMIC DNA]</scope>
    <source>
        <strain evidence="2 3">14171R-81</strain>
    </source>
</reference>
<dbReference type="GO" id="GO:0008236">
    <property type="term" value="F:serine-type peptidase activity"/>
    <property type="evidence" value="ECO:0007669"/>
    <property type="project" value="InterPro"/>
</dbReference>
<dbReference type="RefSeq" id="WP_162640313.1">
    <property type="nucleotide sequence ID" value="NZ_CP048286.1"/>
</dbReference>
<accession>A0A6C0NZX5</accession>
<dbReference type="AlphaFoldDB" id="A0A6C0NZX5"/>
<dbReference type="SUPFAM" id="SSF52096">
    <property type="entry name" value="ClpP/crotonase"/>
    <property type="match status" value="1"/>
</dbReference>
<proteinExistence type="predicted"/>
<dbReference type="PANTHER" id="PTHR32060">
    <property type="entry name" value="TAIL-SPECIFIC PROTEASE"/>
    <property type="match status" value="1"/>
</dbReference>
<organism evidence="2 3">
    <name type="scientific">Paenibacillus rhizovicinus</name>
    <dbReference type="NCBI Taxonomy" id="2704463"/>
    <lineage>
        <taxon>Bacteria</taxon>
        <taxon>Bacillati</taxon>
        <taxon>Bacillota</taxon>
        <taxon>Bacilli</taxon>
        <taxon>Bacillales</taxon>
        <taxon>Paenibacillaceae</taxon>
        <taxon>Paenibacillus</taxon>
    </lineage>
</organism>
<dbReference type="CDD" id="cd07562">
    <property type="entry name" value="Peptidase_S41_TRI"/>
    <property type="match status" value="1"/>
</dbReference>
<dbReference type="PANTHER" id="PTHR32060:SF22">
    <property type="entry name" value="CARBOXYL-TERMINAL-PROCESSING PEPTIDASE 3, CHLOROPLASTIC"/>
    <property type="match status" value="1"/>
</dbReference>
<dbReference type="InterPro" id="IPR029045">
    <property type="entry name" value="ClpP/crotonase-like_dom_sf"/>
</dbReference>
<evidence type="ECO:0000259" key="1">
    <source>
        <dbReference type="SMART" id="SM00245"/>
    </source>
</evidence>
<dbReference type="Proteomes" id="UP000479114">
    <property type="component" value="Chromosome"/>
</dbReference>
<dbReference type="KEGG" id="prz:GZH47_12075"/>
<dbReference type="GO" id="GO:0030288">
    <property type="term" value="C:outer membrane-bounded periplasmic space"/>
    <property type="evidence" value="ECO:0007669"/>
    <property type="project" value="TreeGrafter"/>
</dbReference>
<dbReference type="Pfam" id="PF03572">
    <property type="entry name" value="Peptidase_S41"/>
    <property type="match status" value="1"/>
</dbReference>
<keyword evidence="3" id="KW-1185">Reference proteome</keyword>